<feature type="transmembrane region" description="Helical" evidence="11">
    <location>
        <begin position="154"/>
        <end position="172"/>
    </location>
</feature>
<dbReference type="InterPro" id="IPR050277">
    <property type="entry name" value="Sodium:Solute_Symporter"/>
</dbReference>
<feature type="transmembrane region" description="Helical" evidence="11">
    <location>
        <begin position="117"/>
        <end position="134"/>
    </location>
</feature>
<protein>
    <submittedName>
        <fullName evidence="12">Cation acetate symporter</fullName>
    </submittedName>
</protein>
<keyword evidence="5 11" id="KW-0812">Transmembrane</keyword>
<organism evidence="12 13">
    <name type="scientific">Jatrophihabitans cynanchi</name>
    <dbReference type="NCBI Taxonomy" id="2944128"/>
    <lineage>
        <taxon>Bacteria</taxon>
        <taxon>Bacillati</taxon>
        <taxon>Actinomycetota</taxon>
        <taxon>Actinomycetes</taxon>
        <taxon>Jatrophihabitantales</taxon>
        <taxon>Jatrophihabitantaceae</taxon>
        <taxon>Jatrophihabitans</taxon>
    </lineage>
</organism>
<gene>
    <name evidence="12" type="ORF">M6B22_20890</name>
</gene>
<dbReference type="EMBL" id="CP097463">
    <property type="protein sequence ID" value="WAX56955.1"/>
    <property type="molecule type" value="Genomic_DNA"/>
</dbReference>
<evidence type="ECO:0000256" key="4">
    <source>
        <dbReference type="ARBA" id="ARBA00022475"/>
    </source>
</evidence>
<dbReference type="Pfam" id="PF00474">
    <property type="entry name" value="SSF"/>
    <property type="match status" value="2"/>
</dbReference>
<evidence type="ECO:0000256" key="10">
    <source>
        <dbReference type="SAM" id="MobiDB-lite"/>
    </source>
</evidence>
<feature type="transmembrane region" description="Helical" evidence="11">
    <location>
        <begin position="463"/>
        <end position="487"/>
    </location>
</feature>
<evidence type="ECO:0000256" key="7">
    <source>
        <dbReference type="ARBA" id="ARBA00022989"/>
    </source>
</evidence>
<evidence type="ECO:0000256" key="9">
    <source>
        <dbReference type="RuleBase" id="RU362091"/>
    </source>
</evidence>
<keyword evidence="8 11" id="KW-0472">Membrane</keyword>
<feature type="transmembrane region" description="Helical" evidence="11">
    <location>
        <begin position="184"/>
        <end position="202"/>
    </location>
</feature>
<accession>A0ABY7JZ07</accession>
<evidence type="ECO:0000256" key="1">
    <source>
        <dbReference type="ARBA" id="ARBA00004651"/>
    </source>
</evidence>
<comment type="subcellular location">
    <subcellularLocation>
        <location evidence="1">Cell membrane</location>
        <topology evidence="1">Multi-pass membrane protein</topology>
    </subcellularLocation>
</comment>
<sequence length="604" mass="63151">MSGHGAAIAAVAIVAVATMVAGTFGLRRARTTSDFYVASRAVTPRWNAAAIGGEYLSAASYLGIAGLILAYGFDVLWYPVGYTAGYLVLLALVAAPLRRSGAYTLPDFAEIRLGSVLVRRAASVLVVLIGWLYLVPQLQGAGLTLSTQTGAPTWAGGLIVCAVVLVAVAAGGMRSITFAQALQFWLKFLAMLVPALALLFVWQHRDDAIAHGYPAAHQRTVVTLDAATAVRAPIAESLLIDGTLDGAAVHGRTAVSVGEHRLGAHTVVTLQRGDVVPVVTSLPSQRNQSWLSPLGSGKDHPLYASLSLILAICLGTMGLPHVLVRFYTNPDGRDTRRTTFVVIGLLSAFYLLPTVFGALGRRYVPDLLLTGKTDATVLLLPERMIGGELGVLLSALITAGAFAAFLSTASGLTVSVAGVLSQDVLRVPRERRRAQRIRSFRLGAIAAIGVPYLLSLPSQHLGLAAVVGLAFAVAAATFCPLLVLGVWWRRLTDVGALAGLVLGGTLATAAVVFTIVAGTGSGWPGALLAQPAAWAVPLTFAVMIAVSRVTASRVPADAGRVMVRLHAPEALADELRGPIRSSSGTDRSPHEPDRRTTTPAHPAI</sequence>
<feature type="transmembrane region" description="Helical" evidence="11">
    <location>
        <begin position="6"/>
        <end position="26"/>
    </location>
</feature>
<evidence type="ECO:0000256" key="3">
    <source>
        <dbReference type="ARBA" id="ARBA00022448"/>
    </source>
</evidence>
<proteinExistence type="inferred from homology"/>
<keyword evidence="4" id="KW-1003">Cell membrane</keyword>
<feature type="transmembrane region" description="Helical" evidence="11">
    <location>
        <begin position="523"/>
        <end position="546"/>
    </location>
</feature>
<feature type="transmembrane region" description="Helical" evidence="11">
    <location>
        <begin position="440"/>
        <end position="457"/>
    </location>
</feature>
<feature type="region of interest" description="Disordered" evidence="10">
    <location>
        <begin position="576"/>
        <end position="604"/>
    </location>
</feature>
<evidence type="ECO:0000256" key="8">
    <source>
        <dbReference type="ARBA" id="ARBA00023136"/>
    </source>
</evidence>
<keyword evidence="6" id="KW-0769">Symport</keyword>
<keyword evidence="3" id="KW-0813">Transport</keyword>
<dbReference type="Gene3D" id="1.20.1730.10">
    <property type="entry name" value="Sodium/glucose cotransporter"/>
    <property type="match status" value="1"/>
</dbReference>
<name>A0ABY7JZ07_9ACTN</name>
<dbReference type="CDD" id="cd11480">
    <property type="entry name" value="SLC5sbd_u4"/>
    <property type="match status" value="1"/>
</dbReference>
<evidence type="ECO:0000313" key="12">
    <source>
        <dbReference type="EMBL" id="WAX56955.1"/>
    </source>
</evidence>
<evidence type="ECO:0000256" key="11">
    <source>
        <dbReference type="SAM" id="Phobius"/>
    </source>
</evidence>
<evidence type="ECO:0000256" key="5">
    <source>
        <dbReference type="ARBA" id="ARBA00022692"/>
    </source>
</evidence>
<feature type="transmembrane region" description="Helical" evidence="11">
    <location>
        <begin position="339"/>
        <end position="359"/>
    </location>
</feature>
<feature type="transmembrane region" description="Helical" evidence="11">
    <location>
        <begin position="76"/>
        <end position="97"/>
    </location>
</feature>
<dbReference type="PROSITE" id="PS50283">
    <property type="entry name" value="NA_SOLUT_SYMP_3"/>
    <property type="match status" value="1"/>
</dbReference>
<dbReference type="InterPro" id="IPR001734">
    <property type="entry name" value="Na/solute_symporter"/>
</dbReference>
<dbReference type="InterPro" id="IPR038377">
    <property type="entry name" value="Na/Glc_symporter_sf"/>
</dbReference>
<dbReference type="PANTHER" id="PTHR48086:SF6">
    <property type="entry name" value="CATION_ACETATE SYMPORTER ACTP"/>
    <property type="match status" value="1"/>
</dbReference>
<evidence type="ECO:0000313" key="13">
    <source>
        <dbReference type="Proteomes" id="UP001164693"/>
    </source>
</evidence>
<feature type="transmembrane region" description="Helical" evidence="11">
    <location>
        <begin position="494"/>
        <end position="517"/>
    </location>
</feature>
<evidence type="ECO:0000256" key="2">
    <source>
        <dbReference type="ARBA" id="ARBA00006434"/>
    </source>
</evidence>
<dbReference type="Proteomes" id="UP001164693">
    <property type="component" value="Chromosome"/>
</dbReference>
<keyword evidence="7 11" id="KW-1133">Transmembrane helix</keyword>
<comment type="similarity">
    <text evidence="2 9">Belongs to the sodium:solute symporter (SSF) (TC 2.A.21) family.</text>
</comment>
<dbReference type="PANTHER" id="PTHR48086">
    <property type="entry name" value="SODIUM/PROLINE SYMPORTER-RELATED"/>
    <property type="match status" value="1"/>
</dbReference>
<feature type="transmembrane region" description="Helical" evidence="11">
    <location>
        <begin position="389"/>
        <end position="420"/>
    </location>
</feature>
<evidence type="ECO:0000256" key="6">
    <source>
        <dbReference type="ARBA" id="ARBA00022847"/>
    </source>
</evidence>
<keyword evidence="13" id="KW-1185">Reference proteome</keyword>
<feature type="compositionally biased region" description="Basic and acidic residues" evidence="10">
    <location>
        <begin position="587"/>
        <end position="596"/>
    </location>
</feature>
<feature type="transmembrane region" description="Helical" evidence="11">
    <location>
        <begin position="302"/>
        <end position="327"/>
    </location>
</feature>
<feature type="transmembrane region" description="Helical" evidence="11">
    <location>
        <begin position="46"/>
        <end position="70"/>
    </location>
</feature>
<reference evidence="12" key="1">
    <citation type="submission" date="2022-05" db="EMBL/GenBank/DDBJ databases">
        <title>Jatrophihabitans sp. SB3-54 whole genome sequence.</title>
        <authorList>
            <person name="Suh M.K."/>
            <person name="Eom M.K."/>
            <person name="Kim J.S."/>
            <person name="Kim H.S."/>
            <person name="Do H.E."/>
            <person name="Shin Y.K."/>
            <person name="Lee J.-S."/>
        </authorList>
    </citation>
    <scope>NUCLEOTIDE SEQUENCE</scope>
    <source>
        <strain evidence="12">SB3-54</strain>
    </source>
</reference>